<organism evidence="1 2">
    <name type="scientific">Holdemanella biformis</name>
    <dbReference type="NCBI Taxonomy" id="1735"/>
    <lineage>
        <taxon>Bacteria</taxon>
        <taxon>Bacillati</taxon>
        <taxon>Bacillota</taxon>
        <taxon>Erysipelotrichia</taxon>
        <taxon>Erysipelotrichales</taxon>
        <taxon>Erysipelotrichaceae</taxon>
        <taxon>Holdemanella</taxon>
    </lineage>
</organism>
<accession>A0A413UG56</accession>
<protein>
    <submittedName>
        <fullName evidence="1">Uncharacterized protein</fullName>
    </submittedName>
</protein>
<dbReference type="Proteomes" id="UP000285288">
    <property type="component" value="Unassembled WGS sequence"/>
</dbReference>
<reference evidence="1 2" key="1">
    <citation type="submission" date="2018-08" db="EMBL/GenBank/DDBJ databases">
        <title>A genome reference for cultivated species of the human gut microbiota.</title>
        <authorList>
            <person name="Zou Y."/>
            <person name="Xue W."/>
            <person name="Luo G."/>
        </authorList>
    </citation>
    <scope>NUCLEOTIDE SEQUENCE [LARGE SCALE GENOMIC DNA]</scope>
    <source>
        <strain evidence="1 2">AM42-13AC</strain>
    </source>
</reference>
<sequence length="80" mass="9065">MSMSAELKVDIVFNIFFCSLGLMVQDDVAGRLMDGIHIHRAKSDDVNMMAERSMQMMGFLFLNINDRISKQNKVCIAHIA</sequence>
<dbReference type="AlphaFoldDB" id="A0A413UG56"/>
<comment type="caution">
    <text evidence="1">The sequence shown here is derived from an EMBL/GenBank/DDBJ whole genome shotgun (WGS) entry which is preliminary data.</text>
</comment>
<evidence type="ECO:0000313" key="2">
    <source>
        <dbReference type="Proteomes" id="UP000285288"/>
    </source>
</evidence>
<proteinExistence type="predicted"/>
<name>A0A413UG56_9FIRM</name>
<evidence type="ECO:0000313" key="1">
    <source>
        <dbReference type="EMBL" id="RHB09409.1"/>
    </source>
</evidence>
<dbReference type="EMBL" id="QSGD01000001">
    <property type="protein sequence ID" value="RHB09409.1"/>
    <property type="molecule type" value="Genomic_DNA"/>
</dbReference>
<gene>
    <name evidence="1" type="ORF">DW907_00020</name>
</gene>